<keyword evidence="2" id="KW-1185">Reference proteome</keyword>
<evidence type="ECO:0000313" key="2">
    <source>
        <dbReference type="Proteomes" id="UP000005408"/>
    </source>
</evidence>
<evidence type="ECO:0000313" key="1">
    <source>
        <dbReference type="EnsemblMetazoa" id="G28012.1:cds"/>
    </source>
</evidence>
<proteinExistence type="predicted"/>
<dbReference type="Proteomes" id="UP000005408">
    <property type="component" value="Unassembled WGS sequence"/>
</dbReference>
<name>A0A8W8LH47_MAGGI</name>
<sequence length="127" mass="14602">MASCSGRSPARERQRETNGENKRNFLRVLYMISQKYESNLPPFLRLAPLGFVAGDTRRQQRGLMMMDDLVAWCRFTMFQLQLKEVARVCRGQTQNNPALSHEPFSGPNCPLYFGVTCLRPINWSSNV</sequence>
<organism evidence="1 2">
    <name type="scientific">Magallana gigas</name>
    <name type="common">Pacific oyster</name>
    <name type="synonym">Crassostrea gigas</name>
    <dbReference type="NCBI Taxonomy" id="29159"/>
    <lineage>
        <taxon>Eukaryota</taxon>
        <taxon>Metazoa</taxon>
        <taxon>Spiralia</taxon>
        <taxon>Lophotrochozoa</taxon>
        <taxon>Mollusca</taxon>
        <taxon>Bivalvia</taxon>
        <taxon>Autobranchia</taxon>
        <taxon>Pteriomorphia</taxon>
        <taxon>Ostreida</taxon>
        <taxon>Ostreoidea</taxon>
        <taxon>Ostreidae</taxon>
        <taxon>Magallana</taxon>
    </lineage>
</organism>
<dbReference type="AlphaFoldDB" id="A0A8W8LH47"/>
<reference evidence="1" key="1">
    <citation type="submission" date="2022-08" db="UniProtKB">
        <authorList>
            <consortium name="EnsemblMetazoa"/>
        </authorList>
    </citation>
    <scope>IDENTIFICATION</scope>
    <source>
        <strain evidence="1">05x7-T-G4-1.051#20</strain>
    </source>
</reference>
<accession>A0A8W8LH47</accession>
<protein>
    <submittedName>
        <fullName evidence="1">Uncharacterized protein</fullName>
    </submittedName>
</protein>
<dbReference type="EnsemblMetazoa" id="G28012.1">
    <property type="protein sequence ID" value="G28012.1:cds"/>
    <property type="gene ID" value="G28012"/>
</dbReference>